<dbReference type="PATRIC" id="fig|360102.15.peg.4558"/>
<dbReference type="AlphaFoldDB" id="A0A0E1NLA3"/>
<reference evidence="1 2" key="1">
    <citation type="journal article" date="2006" name="J. Bacteriol.">
        <title>Complete genome sequence of Yersinia pestis strains Antiqua and Nepal516: evidence of gene reduction in an emerging pathogen.</title>
        <authorList>
            <person name="Chain P.S."/>
            <person name="Hu P."/>
            <person name="Malfatti S.A."/>
            <person name="Radnedge L."/>
            <person name="Larimer F."/>
            <person name="Vergez L.M."/>
            <person name="Worsham P."/>
            <person name="Chu M.C."/>
            <person name="Andersen G.L."/>
        </authorList>
    </citation>
    <scope>NUCLEOTIDE SEQUENCE [LARGE SCALE GENOMIC DNA]</scope>
    <source>
        <strain evidence="1 2">Antiqua</strain>
        <plasmid evidence="1 2">pCD</plasmid>
    </source>
</reference>
<dbReference type="EMBL" id="CP000311">
    <property type="protein sequence ID" value="ABG16252.1"/>
    <property type="molecule type" value="Genomic_DNA"/>
</dbReference>
<dbReference type="KEGG" id="ypa:YPA_CD0008"/>
<evidence type="ECO:0000313" key="1">
    <source>
        <dbReference type="EMBL" id="ABG16252.1"/>
    </source>
</evidence>
<dbReference type="Proteomes" id="UP000001971">
    <property type="component" value="Plasmid pCD"/>
</dbReference>
<dbReference type="SUPFAM" id="SSF140591">
    <property type="entry name" value="Type III secretion system domain"/>
    <property type="match status" value="1"/>
</dbReference>
<dbReference type="InterPro" id="IPR041814">
    <property type="entry name" value="YopR_core"/>
</dbReference>
<geneLocation type="plasmid" evidence="1 2">
    <name>pCD</name>
</geneLocation>
<dbReference type="HOGENOM" id="CLU_1610154_0_0_6"/>
<evidence type="ECO:0000313" key="2">
    <source>
        <dbReference type="Proteomes" id="UP000001971"/>
    </source>
</evidence>
<name>A0A0E1NLA3_YERPA</name>
<dbReference type="InterPro" id="IPR013349">
    <property type="entry name" value="T3SS_YopR"/>
</dbReference>
<dbReference type="NCBIfam" id="TIGR02509">
    <property type="entry name" value="type_III_yopR"/>
    <property type="match status" value="1"/>
</dbReference>
<gene>
    <name evidence="1" type="ordered locus">YPA_CD0008</name>
</gene>
<proteinExistence type="predicted"/>
<dbReference type="GO" id="GO:0030254">
    <property type="term" value="P:protein secretion by the type III secretion system"/>
    <property type="evidence" value="ECO:0007669"/>
    <property type="project" value="InterPro"/>
</dbReference>
<keyword evidence="1" id="KW-0614">Plasmid</keyword>
<dbReference type="RefSeq" id="WP_002212915.1">
    <property type="nucleotide sequence ID" value="NC_008122.1"/>
</dbReference>
<dbReference type="SMR" id="A0A0E1NLA3"/>
<dbReference type="Gene3D" id="1.10.10.1000">
    <property type="entry name" value="Type III secretion system virulence factor YopR, core domain"/>
    <property type="match status" value="1"/>
</dbReference>
<protein>
    <submittedName>
        <fullName evidence="1">Type III secretion protein</fullName>
    </submittedName>
</protein>
<accession>A0A0E1NLA3</accession>
<organism evidence="1 2">
    <name type="scientific">Yersinia pestis bv. Antiqua (strain Antiqua)</name>
    <dbReference type="NCBI Taxonomy" id="360102"/>
    <lineage>
        <taxon>Bacteria</taxon>
        <taxon>Pseudomonadati</taxon>
        <taxon>Pseudomonadota</taxon>
        <taxon>Gammaproteobacteria</taxon>
        <taxon>Enterobacterales</taxon>
        <taxon>Yersiniaceae</taxon>
        <taxon>Yersinia</taxon>
    </lineage>
</organism>
<dbReference type="Pfam" id="PF09025">
    <property type="entry name" value="T3SS_needle_reg"/>
    <property type="match status" value="1"/>
</dbReference>
<dbReference type="GO" id="GO:0030257">
    <property type="term" value="C:type III protein secretion system complex"/>
    <property type="evidence" value="ECO:0007669"/>
    <property type="project" value="InterPro"/>
</dbReference>
<sequence precursor="true">MTVTLNRGSITSLMSSSQAVSTLQPVASELKTQLENKLKSESAEKTREVLWQQYYASNPPDHAVLEVLATPVREALLARFGQHQGSVVPAIDLPELRSVLQQFDSFGKRWEAILLQVLEGIKPNESQVGLPYLSELINKELMILLPSNSIVDSLLHNSHQIDMDT</sequence>